<keyword evidence="2" id="KW-1185">Reference proteome</keyword>
<accession>A0A172Q025</accession>
<dbReference type="EMBL" id="KU935715">
    <property type="protein sequence ID" value="AND75210.1"/>
    <property type="molecule type" value="Genomic_DNA"/>
</dbReference>
<dbReference type="Proteomes" id="UP000225947">
    <property type="component" value="Segment"/>
</dbReference>
<proteinExistence type="predicted"/>
<sequence length="713" mass="80312">MRQYDTEDLEKVIRESEGLITDVIKRSNSANTDLYNTIIKASEGTQQIRNKIAILGDMITDLSVINASTKNSIFLKDLDVYSSKNVEFNDNKITLSKTNETVVEFDAKTSVITSGKPYEILDLKGNTKTLESLFKYRASSKIRASSMGYSYDFILKLPKLNKINQIVIQLPITSVEYPSIQNVEALYGTNTYTKINIVNNNSSVFSLDENRVIGNKYIIDIDTVETTELKFTLFSKVSQELLLDYIELYYSEFESEGEIIFGPIVTDTPILKLGLTSSGFSDGISLQVSTNAIDWIDTNDSFKLTTDTMRKVVAFNTINDLSFRTEEEVNSVYIKVSIVSKEVESTSSLIAYDSYREDDSIVSPYISTVENNRLSAFRVRTNDLVYGANTYRLGIELTDSIKSQTDTITMNGDTKVLGFSDTLYSIGKTNNSYQNADVKLKPLRIESSSNIDASKFDSVSSELFDIITIPFTGDVNTLHTSNFVLKLVGKEDTYKLVASTSKQSLNISVTSDFSLNNSNTIFQVPDEDILLVSSIGEVLKEYKKENHYVIMDDSTGNLINFISLAESIYQPPSITGYTFNPLYPIQALSKDEFGISDGYVILGSGSIVHYNGFKISKTVINKLLNISYQNGNTWERIDPLYTYHHQQIDHSVREKSVIKLDHISIQKGSLQIFEYTDYDKVEVESNVFISLENNNKKPSTEYIESEENTYIEE</sequence>
<gene>
    <name evidence="1" type="ORF">ME3_49</name>
</gene>
<organism evidence="1 2">
    <name type="scientific">Acinetobacter phage vB_AbaM_ME3</name>
    <dbReference type="NCBI Taxonomy" id="1837876"/>
    <lineage>
        <taxon>Viruses</taxon>
        <taxon>Duplodnaviria</taxon>
        <taxon>Heunggongvirae</taxon>
        <taxon>Uroviricota</taxon>
        <taxon>Caudoviricetes</taxon>
        <taxon>Metrivirus</taxon>
        <taxon>Metrivirus ME3</taxon>
    </lineage>
</organism>
<name>A0A172Q025_9CAUD</name>
<evidence type="ECO:0000313" key="2">
    <source>
        <dbReference type="Proteomes" id="UP000225947"/>
    </source>
</evidence>
<reference evidence="2" key="1">
    <citation type="submission" date="2016-03" db="EMBL/GenBank/DDBJ databases">
        <title>Characterization of Acinetobacter baumannii phage vB_AbaM_ME3.</title>
        <authorList>
            <person name="Buttimer C.T.H."/>
            <person name="Elbreki M."/>
            <person name="Coffey A."/>
        </authorList>
    </citation>
    <scope>NUCLEOTIDE SEQUENCE [LARGE SCALE GENOMIC DNA]</scope>
</reference>
<evidence type="ECO:0000313" key="1">
    <source>
        <dbReference type="EMBL" id="AND75210.1"/>
    </source>
</evidence>
<protein>
    <submittedName>
        <fullName evidence="1">Uncharacterized protein</fullName>
    </submittedName>
</protein>